<dbReference type="PANTHER" id="PTHR43394">
    <property type="entry name" value="ATP-DEPENDENT PERMEASE MDL1, MITOCHONDRIAL"/>
    <property type="match status" value="1"/>
</dbReference>
<dbReference type="InterPro" id="IPR039421">
    <property type="entry name" value="Type_1_exporter"/>
</dbReference>
<dbReference type="Gene3D" id="3.40.50.300">
    <property type="entry name" value="P-loop containing nucleotide triphosphate hydrolases"/>
    <property type="match status" value="1"/>
</dbReference>
<comment type="subcellular location">
    <subcellularLocation>
        <location evidence="1">Cell membrane</location>
        <topology evidence="1">Multi-pass membrane protein</topology>
    </subcellularLocation>
</comment>
<evidence type="ECO:0000256" key="3">
    <source>
        <dbReference type="ARBA" id="ARBA00022692"/>
    </source>
</evidence>
<evidence type="ECO:0000256" key="5">
    <source>
        <dbReference type="ARBA" id="ARBA00022840"/>
    </source>
</evidence>
<evidence type="ECO:0000259" key="10">
    <source>
        <dbReference type="PROSITE" id="PS50893"/>
    </source>
</evidence>
<protein>
    <submittedName>
        <fullName evidence="12">ABC transporter ATP-binding/permease protein</fullName>
    </submittedName>
</protein>
<dbReference type="Gene3D" id="1.20.1560.10">
    <property type="entry name" value="ABC transporter type 1, transmembrane domain"/>
    <property type="match status" value="1"/>
</dbReference>
<keyword evidence="4" id="KW-0547">Nucleotide-binding</keyword>
<dbReference type="SMART" id="SM00382">
    <property type="entry name" value="AAA"/>
    <property type="match status" value="1"/>
</dbReference>
<dbReference type="GO" id="GO:0005524">
    <property type="term" value="F:ATP binding"/>
    <property type="evidence" value="ECO:0007669"/>
    <property type="project" value="UniProtKB-KW"/>
</dbReference>
<dbReference type="InterPro" id="IPR003439">
    <property type="entry name" value="ABC_transporter-like_ATP-bd"/>
</dbReference>
<dbReference type="Pfam" id="PF00664">
    <property type="entry name" value="ABC_membrane"/>
    <property type="match status" value="1"/>
</dbReference>
<keyword evidence="6 9" id="KW-1133">Transmembrane helix</keyword>
<feature type="domain" description="ABC transporter" evidence="10">
    <location>
        <begin position="347"/>
        <end position="581"/>
    </location>
</feature>
<feature type="transmembrane region" description="Helical" evidence="9">
    <location>
        <begin position="30"/>
        <end position="50"/>
    </location>
</feature>
<proteinExistence type="inferred from homology"/>
<evidence type="ECO:0000256" key="7">
    <source>
        <dbReference type="ARBA" id="ARBA00023136"/>
    </source>
</evidence>
<evidence type="ECO:0000256" key="9">
    <source>
        <dbReference type="SAM" id="Phobius"/>
    </source>
</evidence>
<sequence length="593" mass="65853">MHSHLLTQYNAIQVLRRLLREHVKPYSKPLSCAIFFMVIVASCSAIIVKLVEPAIDKVFLTHDRVMLVILPLIMVGVYSLKGIAEYYQSYLIKYVGQRILTDLQMRMYSHLLAADWSFIQSQSSGRLISRFTNDISLMRGAVSNLLVGCAKHFLSVLFLIIVMFRLEPVLSLIVFVAFPIAVYPVQQLGRRIRKISTAAQEELGNYTARLDETFQSIRIIKSFATEAIEVSRAQQITNNILNFYKKTAKFDALTSPIMEILSGLSIGGIVWYGGLMIIEGKTTPGALFAFITAFVSAYRPFKSLLSLNINLQEGIAAAKRVFHILDISPTIADDINAKTVNFTNTDIIFKNIQLKFDKKIALRHLNLKLEQAKITSIIGRSGSGKTSLANLLVRFYDPDVGQILIGGHDLKGLTINCLRKQIALVTQETILFDATIAENIAYGQENVSEDQIIAAAKLADADEFITNLPGGYNAVIGTQGTTLSGGQRQRLAIARAILKDAPILVLDEATSALDPSSEQRILNMLAVLRGQGKTIIIITHRLSSITFVDNIIVMKSGKLIEQGTHELLLAAKGEYYKLYHKELEEDETTLSEN</sequence>
<evidence type="ECO:0000256" key="1">
    <source>
        <dbReference type="ARBA" id="ARBA00004651"/>
    </source>
</evidence>
<dbReference type="InterPro" id="IPR011527">
    <property type="entry name" value="ABC1_TM_dom"/>
</dbReference>
<evidence type="ECO:0000256" key="4">
    <source>
        <dbReference type="ARBA" id="ARBA00022741"/>
    </source>
</evidence>
<feature type="transmembrane region" description="Helical" evidence="9">
    <location>
        <begin position="257"/>
        <end position="278"/>
    </location>
</feature>
<comment type="function">
    <text evidence="8">Part of an ABC transporter complex. Transmembrane domains (TMD) form a pore in the inner membrane and the ATP-binding domain (NBD) is responsible for energy generation.</text>
</comment>
<gene>
    <name evidence="12" type="ORF">Trichorick_00205</name>
</gene>
<dbReference type="CDD" id="cd18552">
    <property type="entry name" value="ABC_6TM_MsbA_like"/>
    <property type="match status" value="1"/>
</dbReference>
<dbReference type="PROSITE" id="PS50929">
    <property type="entry name" value="ABC_TM1F"/>
    <property type="match status" value="1"/>
</dbReference>
<evidence type="ECO:0000256" key="2">
    <source>
        <dbReference type="ARBA" id="ARBA00005417"/>
    </source>
</evidence>
<dbReference type="InterPro" id="IPR027417">
    <property type="entry name" value="P-loop_NTPase"/>
</dbReference>
<feature type="transmembrane region" description="Helical" evidence="9">
    <location>
        <begin position="145"/>
        <end position="163"/>
    </location>
</feature>
<dbReference type="Pfam" id="PF00005">
    <property type="entry name" value="ABC_tran"/>
    <property type="match status" value="1"/>
</dbReference>
<dbReference type="InterPro" id="IPR003593">
    <property type="entry name" value="AAA+_ATPase"/>
</dbReference>
<evidence type="ECO:0000256" key="8">
    <source>
        <dbReference type="ARBA" id="ARBA00024725"/>
    </source>
</evidence>
<dbReference type="InterPro" id="IPR017871">
    <property type="entry name" value="ABC_transporter-like_CS"/>
</dbReference>
<keyword evidence="3 9" id="KW-0812">Transmembrane</keyword>
<evidence type="ECO:0000313" key="13">
    <source>
        <dbReference type="Proteomes" id="UP001326613"/>
    </source>
</evidence>
<keyword evidence="13" id="KW-1185">Reference proteome</keyword>
<evidence type="ECO:0000313" key="12">
    <source>
        <dbReference type="EMBL" id="WPY00333.1"/>
    </source>
</evidence>
<comment type="similarity">
    <text evidence="2">Belongs to the ABC transporter superfamily.</text>
</comment>
<dbReference type="SUPFAM" id="SSF52540">
    <property type="entry name" value="P-loop containing nucleoside triphosphate hydrolases"/>
    <property type="match status" value="1"/>
</dbReference>
<organism evidence="12 13">
    <name type="scientific">Candidatus Trichorickettsia mobilis</name>
    <dbReference type="NCBI Taxonomy" id="1346319"/>
    <lineage>
        <taxon>Bacteria</taxon>
        <taxon>Pseudomonadati</taxon>
        <taxon>Pseudomonadota</taxon>
        <taxon>Alphaproteobacteria</taxon>
        <taxon>Rickettsiales</taxon>
        <taxon>Rickettsiaceae</taxon>
        <taxon>Rickettsieae</taxon>
        <taxon>Candidatus Trichorickettsia</taxon>
    </lineage>
</organism>
<dbReference type="Proteomes" id="UP001326613">
    <property type="component" value="Chromosome"/>
</dbReference>
<accession>A0ABZ0UQL0</accession>
<evidence type="ECO:0000256" key="6">
    <source>
        <dbReference type="ARBA" id="ARBA00022989"/>
    </source>
</evidence>
<feature type="transmembrane region" description="Helical" evidence="9">
    <location>
        <begin position="65"/>
        <end position="84"/>
    </location>
</feature>
<name>A0ABZ0UQL0_9RICK</name>
<feature type="transmembrane region" description="Helical" evidence="9">
    <location>
        <begin position="169"/>
        <end position="185"/>
    </location>
</feature>
<dbReference type="SUPFAM" id="SSF90123">
    <property type="entry name" value="ABC transporter transmembrane region"/>
    <property type="match status" value="1"/>
</dbReference>
<reference evidence="12 13" key="1">
    <citation type="submission" date="2022-10" db="EMBL/GenBank/DDBJ databases">
        <title>Host association and intracellularity evolved multiple times independently in the Rickettsiales.</title>
        <authorList>
            <person name="Castelli M."/>
            <person name="Nardi T."/>
            <person name="Gammuto L."/>
            <person name="Bellinzona G."/>
            <person name="Sabaneyeva E."/>
            <person name="Potekhin A."/>
            <person name="Serra V."/>
            <person name="Petroni G."/>
            <person name="Sassera D."/>
        </authorList>
    </citation>
    <scope>NUCLEOTIDE SEQUENCE [LARGE SCALE GENOMIC DNA]</scope>
    <source>
        <strain evidence="12 13">Kr 154-4</strain>
    </source>
</reference>
<evidence type="ECO:0000259" key="11">
    <source>
        <dbReference type="PROSITE" id="PS50929"/>
    </source>
</evidence>
<dbReference type="InterPro" id="IPR036640">
    <property type="entry name" value="ABC1_TM_sf"/>
</dbReference>
<keyword evidence="7 9" id="KW-0472">Membrane</keyword>
<dbReference type="PROSITE" id="PS50893">
    <property type="entry name" value="ABC_TRANSPORTER_2"/>
    <property type="match status" value="1"/>
</dbReference>
<dbReference type="EMBL" id="CP112932">
    <property type="protein sequence ID" value="WPY00333.1"/>
    <property type="molecule type" value="Genomic_DNA"/>
</dbReference>
<dbReference type="PROSITE" id="PS00211">
    <property type="entry name" value="ABC_TRANSPORTER_1"/>
    <property type="match status" value="1"/>
</dbReference>
<keyword evidence="5 12" id="KW-0067">ATP-binding</keyword>
<dbReference type="PANTHER" id="PTHR43394:SF1">
    <property type="entry name" value="ATP-BINDING CASSETTE SUB-FAMILY B MEMBER 10, MITOCHONDRIAL"/>
    <property type="match status" value="1"/>
</dbReference>
<feature type="domain" description="ABC transmembrane type-1" evidence="11">
    <location>
        <begin position="33"/>
        <end position="313"/>
    </location>
</feature>